<dbReference type="EMBL" id="AVOT02010560">
    <property type="protein sequence ID" value="MBW0490389.1"/>
    <property type="molecule type" value="Genomic_DNA"/>
</dbReference>
<dbReference type="AlphaFoldDB" id="A0A9Q3H582"/>
<dbReference type="Proteomes" id="UP000765509">
    <property type="component" value="Unassembled WGS sequence"/>
</dbReference>
<reference evidence="1" key="1">
    <citation type="submission" date="2021-03" db="EMBL/GenBank/DDBJ databases">
        <title>Draft genome sequence of rust myrtle Austropuccinia psidii MF-1, a brazilian biotype.</title>
        <authorList>
            <person name="Quecine M.C."/>
            <person name="Pachon D.M.R."/>
            <person name="Bonatelli M.L."/>
            <person name="Correr F.H."/>
            <person name="Franceschini L.M."/>
            <person name="Leite T.F."/>
            <person name="Margarido G.R.A."/>
            <person name="Almeida C.A."/>
            <person name="Ferrarezi J.A."/>
            <person name="Labate C.A."/>
        </authorList>
    </citation>
    <scope>NUCLEOTIDE SEQUENCE</scope>
    <source>
        <strain evidence="1">MF-1</strain>
    </source>
</reference>
<comment type="caution">
    <text evidence="1">The sequence shown here is derived from an EMBL/GenBank/DDBJ whole genome shotgun (WGS) entry which is preliminary data.</text>
</comment>
<protein>
    <submittedName>
        <fullName evidence="1">Uncharacterized protein</fullName>
    </submittedName>
</protein>
<keyword evidence="2" id="KW-1185">Reference proteome</keyword>
<gene>
    <name evidence="1" type="ORF">O181_030104</name>
</gene>
<proteinExistence type="predicted"/>
<evidence type="ECO:0000313" key="2">
    <source>
        <dbReference type="Proteomes" id="UP000765509"/>
    </source>
</evidence>
<sequence>MYSIDFHFDKDRYFTIGDNKHQKFAFCNNHGNYPPGLHMAYQCHINLMAIWPYPQSLAKLALSSFLAYYGHFTPGANRALSPSSGPSLPFCGFGNSLVFSIQQGICSPKACIWLFKM</sequence>
<accession>A0A9Q3H582</accession>
<organism evidence="1 2">
    <name type="scientific">Austropuccinia psidii MF-1</name>
    <dbReference type="NCBI Taxonomy" id="1389203"/>
    <lineage>
        <taxon>Eukaryota</taxon>
        <taxon>Fungi</taxon>
        <taxon>Dikarya</taxon>
        <taxon>Basidiomycota</taxon>
        <taxon>Pucciniomycotina</taxon>
        <taxon>Pucciniomycetes</taxon>
        <taxon>Pucciniales</taxon>
        <taxon>Sphaerophragmiaceae</taxon>
        <taxon>Austropuccinia</taxon>
    </lineage>
</organism>
<evidence type="ECO:0000313" key="1">
    <source>
        <dbReference type="EMBL" id="MBW0490389.1"/>
    </source>
</evidence>
<name>A0A9Q3H582_9BASI</name>